<evidence type="ECO:0008006" key="3">
    <source>
        <dbReference type="Google" id="ProtNLM"/>
    </source>
</evidence>
<evidence type="ECO:0000313" key="2">
    <source>
        <dbReference type="Proteomes" id="UP000236291"/>
    </source>
</evidence>
<proteinExistence type="predicted"/>
<reference evidence="1 2" key="2">
    <citation type="journal article" date="2017" name="Front. Plant Sci.">
        <title>Gene Classification and Mining of Molecular Markers Useful in Red Clover (Trifolium pratense) Breeding.</title>
        <authorList>
            <person name="Istvanek J."/>
            <person name="Dluhosova J."/>
            <person name="Dluhos P."/>
            <person name="Patkova L."/>
            <person name="Nedelnik J."/>
            <person name="Repkova J."/>
        </authorList>
    </citation>
    <scope>NUCLEOTIDE SEQUENCE [LARGE SCALE GENOMIC DNA]</scope>
    <source>
        <strain evidence="2">cv. Tatra</strain>
        <tissue evidence="1">Young leaves</tissue>
    </source>
</reference>
<reference evidence="1 2" key="1">
    <citation type="journal article" date="2014" name="Am. J. Bot.">
        <title>Genome assembly and annotation for red clover (Trifolium pratense; Fabaceae).</title>
        <authorList>
            <person name="Istvanek J."/>
            <person name="Jaros M."/>
            <person name="Krenek A."/>
            <person name="Repkova J."/>
        </authorList>
    </citation>
    <scope>NUCLEOTIDE SEQUENCE [LARGE SCALE GENOMIC DNA]</scope>
    <source>
        <strain evidence="2">cv. Tatra</strain>
        <tissue evidence="1">Young leaves</tissue>
    </source>
</reference>
<dbReference type="AlphaFoldDB" id="A0A2K3JQB6"/>
<accession>A0A2K3JQB6</accession>
<dbReference type="EMBL" id="ASHM01118819">
    <property type="protein sequence ID" value="PNX56239.1"/>
    <property type="molecule type" value="Genomic_DNA"/>
</dbReference>
<protein>
    <recommendedName>
        <fullName evidence="3">Retrotransposon gag domain-containing protein</fullName>
    </recommendedName>
</protein>
<feature type="non-terminal residue" evidence="1">
    <location>
        <position position="1"/>
    </location>
</feature>
<evidence type="ECO:0000313" key="1">
    <source>
        <dbReference type="EMBL" id="PNX56239.1"/>
    </source>
</evidence>
<comment type="caution">
    <text evidence="1">The sequence shown here is derived from an EMBL/GenBank/DDBJ whole genome shotgun (WGS) entry which is preliminary data.</text>
</comment>
<dbReference type="Proteomes" id="UP000236291">
    <property type="component" value="Unassembled WGS sequence"/>
</dbReference>
<sequence>NDLKARFSRADRVRVASLQCELYAFRQDSLSVNDYFTKLLGFLEELEIFRPIPTCTCLARCQCESLRNARKFKNEDLVFLFLTGLNDHYAVVRS</sequence>
<gene>
    <name evidence="1" type="ORF">L195_g058109</name>
</gene>
<name>A0A2K3JQB6_TRIPR</name>
<organism evidence="1 2">
    <name type="scientific">Trifolium pratense</name>
    <name type="common">Red clover</name>
    <dbReference type="NCBI Taxonomy" id="57577"/>
    <lineage>
        <taxon>Eukaryota</taxon>
        <taxon>Viridiplantae</taxon>
        <taxon>Streptophyta</taxon>
        <taxon>Embryophyta</taxon>
        <taxon>Tracheophyta</taxon>
        <taxon>Spermatophyta</taxon>
        <taxon>Magnoliopsida</taxon>
        <taxon>eudicotyledons</taxon>
        <taxon>Gunneridae</taxon>
        <taxon>Pentapetalae</taxon>
        <taxon>rosids</taxon>
        <taxon>fabids</taxon>
        <taxon>Fabales</taxon>
        <taxon>Fabaceae</taxon>
        <taxon>Papilionoideae</taxon>
        <taxon>50 kb inversion clade</taxon>
        <taxon>NPAAA clade</taxon>
        <taxon>Hologalegina</taxon>
        <taxon>IRL clade</taxon>
        <taxon>Trifolieae</taxon>
        <taxon>Trifolium</taxon>
    </lineage>
</organism>